<dbReference type="EMBL" id="QKWP01000529">
    <property type="protein sequence ID" value="RIB18617.1"/>
    <property type="molecule type" value="Genomic_DNA"/>
</dbReference>
<name>A0A397VBC9_9GLOM</name>
<dbReference type="OrthoDB" id="2436779at2759"/>
<dbReference type="Proteomes" id="UP000266673">
    <property type="component" value="Unassembled WGS sequence"/>
</dbReference>
<reference evidence="1 2" key="1">
    <citation type="submission" date="2018-06" db="EMBL/GenBank/DDBJ databases">
        <title>Comparative genomics reveals the genomic features of Rhizophagus irregularis, R. cerebriforme, R. diaphanum and Gigaspora rosea, and their symbiotic lifestyle signature.</title>
        <authorList>
            <person name="Morin E."/>
            <person name="San Clemente H."/>
            <person name="Chen E.C.H."/>
            <person name="De La Providencia I."/>
            <person name="Hainaut M."/>
            <person name="Kuo A."/>
            <person name="Kohler A."/>
            <person name="Murat C."/>
            <person name="Tang N."/>
            <person name="Roy S."/>
            <person name="Loubradou J."/>
            <person name="Henrissat B."/>
            <person name="Grigoriev I.V."/>
            <person name="Corradi N."/>
            <person name="Roux C."/>
            <person name="Martin F.M."/>
        </authorList>
    </citation>
    <scope>NUCLEOTIDE SEQUENCE [LARGE SCALE GENOMIC DNA]</scope>
    <source>
        <strain evidence="1 2">DAOM 194757</strain>
    </source>
</reference>
<accession>A0A397VBC9</accession>
<evidence type="ECO:0000313" key="1">
    <source>
        <dbReference type="EMBL" id="RIB18617.1"/>
    </source>
</evidence>
<evidence type="ECO:0000313" key="2">
    <source>
        <dbReference type="Proteomes" id="UP000266673"/>
    </source>
</evidence>
<dbReference type="AlphaFoldDB" id="A0A397VBC9"/>
<gene>
    <name evidence="1" type="ORF">C2G38_2184146</name>
</gene>
<comment type="caution">
    <text evidence="1">The sequence shown here is derived from an EMBL/GenBank/DDBJ whole genome shotgun (WGS) entry which is preliminary data.</text>
</comment>
<keyword evidence="2" id="KW-1185">Reference proteome</keyword>
<dbReference type="STRING" id="44941.A0A397VBC9"/>
<sequence>MDCEEESQIIFDELNSLDDITSNNSTTLLIEDIVDLMAENNSRPEEVAQINEPKFLLRDVTVQMGIKNRMLLPEYYCKSEQFETTKNNSTNAISTIYILIFNTKTRYSGYQIIGWTDDGFQSSINFTFQRKQAIFVSQIEDDKCVLEIYQNSKLLKQFVGITPNEVWKLFGQLQKFRGTQLFGLKDHNIQTLIRQIHIPACQIKNWADIAIMTPIYNYYIKHHTLANIE</sequence>
<organism evidence="1 2">
    <name type="scientific">Gigaspora rosea</name>
    <dbReference type="NCBI Taxonomy" id="44941"/>
    <lineage>
        <taxon>Eukaryota</taxon>
        <taxon>Fungi</taxon>
        <taxon>Fungi incertae sedis</taxon>
        <taxon>Mucoromycota</taxon>
        <taxon>Glomeromycotina</taxon>
        <taxon>Glomeromycetes</taxon>
        <taxon>Diversisporales</taxon>
        <taxon>Gigasporaceae</taxon>
        <taxon>Gigaspora</taxon>
    </lineage>
</organism>
<proteinExistence type="predicted"/>
<protein>
    <submittedName>
        <fullName evidence="1">Uncharacterized protein</fullName>
    </submittedName>
</protein>